<evidence type="ECO:0000259" key="3">
    <source>
        <dbReference type="Pfam" id="PF00149"/>
    </source>
</evidence>
<reference evidence="5 6" key="2">
    <citation type="submission" date="2020-04" db="EMBL/GenBank/DDBJ databases">
        <authorList>
            <person name="Fomenkov A."/>
            <person name="Anton B.P."/>
            <person name="Roberts R.J."/>
        </authorList>
    </citation>
    <scope>NUCLEOTIDE SEQUENCE [LARGE SCALE GENOMIC DNA]</scope>
    <source>
        <strain evidence="5 6">S2</strain>
    </source>
</reference>
<dbReference type="InterPro" id="IPR036907">
    <property type="entry name" value="5'-Nucleotdase_C_sf"/>
</dbReference>
<gene>
    <name evidence="5" type="ORF">HFZ78_31510</name>
</gene>
<evidence type="ECO:0000256" key="1">
    <source>
        <dbReference type="ARBA" id="ARBA00022729"/>
    </source>
</evidence>
<evidence type="ECO:0000256" key="2">
    <source>
        <dbReference type="RuleBase" id="RU362119"/>
    </source>
</evidence>
<dbReference type="InterPro" id="IPR004843">
    <property type="entry name" value="Calcineurin-like_PHP"/>
</dbReference>
<reference evidence="5 6" key="1">
    <citation type="submission" date="2020-04" db="EMBL/GenBank/DDBJ databases">
        <title>Genome-Wide Identification of 5-Methylcytosine Sites in Bacterial Genomes By High-Throughput Sequencing of MspJI Restriction Fragments.</title>
        <authorList>
            <person name="Wu V."/>
        </authorList>
    </citation>
    <scope>NUCLEOTIDE SEQUENCE [LARGE SCALE GENOMIC DNA]</scope>
    <source>
        <strain evidence="5 6">S2</strain>
    </source>
</reference>
<evidence type="ECO:0000313" key="6">
    <source>
        <dbReference type="Proteomes" id="UP000501868"/>
    </source>
</evidence>
<dbReference type="InterPro" id="IPR006146">
    <property type="entry name" value="5'-Nucleotdase_CS"/>
</dbReference>
<dbReference type="AlphaFoldDB" id="A0A6H1PC68"/>
<feature type="domain" description="Calcineurin-like phosphoesterase" evidence="3">
    <location>
        <begin position="32"/>
        <end position="248"/>
    </location>
</feature>
<dbReference type="InterPro" id="IPR029052">
    <property type="entry name" value="Metallo-depent_PP-like"/>
</dbReference>
<dbReference type="EMBL" id="CP051128">
    <property type="protein sequence ID" value="QIZ11210.1"/>
    <property type="molecule type" value="Genomic_DNA"/>
</dbReference>
<keyword evidence="2" id="KW-0378">Hydrolase</keyword>
<dbReference type="InterPro" id="IPR006179">
    <property type="entry name" value="5_nucleotidase/apyrase"/>
</dbReference>
<dbReference type="PANTHER" id="PTHR11575">
    <property type="entry name" value="5'-NUCLEOTIDASE-RELATED"/>
    <property type="match status" value="1"/>
</dbReference>
<dbReference type="Pfam" id="PF02872">
    <property type="entry name" value="5_nucleotid_C"/>
    <property type="match status" value="1"/>
</dbReference>
<accession>A0A6H1PC68</accession>
<keyword evidence="2" id="KW-0547">Nucleotide-binding</keyword>
<dbReference type="InterPro" id="IPR008334">
    <property type="entry name" value="5'-Nucleotdase_C"/>
</dbReference>
<comment type="similarity">
    <text evidence="2">Belongs to the 5'-nucleotidase family.</text>
</comment>
<dbReference type="GO" id="GO:0046872">
    <property type="term" value="F:metal ion binding"/>
    <property type="evidence" value="ECO:0007669"/>
    <property type="project" value="InterPro"/>
</dbReference>
<dbReference type="GO" id="GO:0009166">
    <property type="term" value="P:nucleotide catabolic process"/>
    <property type="evidence" value="ECO:0007669"/>
    <property type="project" value="InterPro"/>
</dbReference>
<dbReference type="Gene3D" id="3.90.780.10">
    <property type="entry name" value="5'-Nucleotidase, C-terminal domain"/>
    <property type="match status" value="1"/>
</dbReference>
<name>A0A6H1PC68_PRIMG</name>
<keyword evidence="1" id="KW-0732">Signal</keyword>
<dbReference type="GO" id="GO:0016788">
    <property type="term" value="F:hydrolase activity, acting on ester bonds"/>
    <property type="evidence" value="ECO:0007669"/>
    <property type="project" value="InterPro"/>
</dbReference>
<dbReference type="PROSITE" id="PS00785">
    <property type="entry name" value="5_NUCLEOTIDASE_1"/>
    <property type="match status" value="1"/>
</dbReference>
<organism evidence="5 6">
    <name type="scientific">Priestia megaterium</name>
    <name type="common">Bacillus megaterium</name>
    <dbReference type="NCBI Taxonomy" id="1404"/>
    <lineage>
        <taxon>Bacteria</taxon>
        <taxon>Bacillati</taxon>
        <taxon>Bacillota</taxon>
        <taxon>Bacilli</taxon>
        <taxon>Bacillales</taxon>
        <taxon>Bacillaceae</taxon>
        <taxon>Priestia</taxon>
    </lineage>
</organism>
<sequence>MFRDYIEAQPNKTVNAQVEGRITIAEPKFTLNLMHTNDTHANLDNVAKKMTAIKSVRATKPAALLLDAGDVFSGTLYFNEYKGLADLEFMELAGYDAMTFGNHEFDMGTKVLSNFVKEADFPFVSSNVNFTNDANLQSRFHNDVTTASPLGGEIYNGIIKVVNGEKIGIFGLTTAETPTISSPGAGVTFEDYIQEAQKSVYALKAQGVNKIIALTHIGFDDSPVWDNDKVLAGAVEGIDVIVGGHSHTKLDAPFFDTSGVEPTAIVSANEYNKYLGTLDVTFDAAGKVIVPETTGKLLDIATFAEDAAIANILNTKYKPAIDAKKATIVGTAAVTLEGGNPLARTIETNLGNFVADGMLAKAKTINPNTLIALQNGGGVRTTLPAGNITLADVFKVLPFGNALGIMDLKGDEIKAALEYSVKDAPVAFGGFLQVSGLKFTYDSMEPVGQKVQTIEVKSQDGSYTALDLTKNYFVATNIFTAKGGDGFSMFAKAYGEGRVSEPGFVDWEMFRDFIEAQPNKTVTAKVEGRIVNVAPQVVPAATFSGTEASPKIYTGNVIVDVTGVTKLEYATVKGNLLLRGGTNVELSTVTVEGDTIFEDN</sequence>
<protein>
    <submittedName>
        <fullName evidence="5">Bifunctional metallophosphatase/5'-nucleotidase</fullName>
    </submittedName>
</protein>
<proteinExistence type="inferred from homology"/>
<evidence type="ECO:0000259" key="4">
    <source>
        <dbReference type="Pfam" id="PF02872"/>
    </source>
</evidence>
<dbReference type="SUPFAM" id="SSF55816">
    <property type="entry name" value="5'-nucleotidase (syn. UDP-sugar hydrolase), C-terminal domain"/>
    <property type="match status" value="1"/>
</dbReference>
<dbReference type="PANTHER" id="PTHR11575:SF24">
    <property type="entry name" value="5'-NUCLEOTIDASE"/>
    <property type="match status" value="1"/>
</dbReference>
<dbReference type="GO" id="GO:0000166">
    <property type="term" value="F:nucleotide binding"/>
    <property type="evidence" value="ECO:0007669"/>
    <property type="project" value="UniProtKB-KW"/>
</dbReference>
<evidence type="ECO:0000313" key="5">
    <source>
        <dbReference type="EMBL" id="QIZ11210.1"/>
    </source>
</evidence>
<feature type="domain" description="5'-Nucleotidase C-terminal" evidence="4">
    <location>
        <begin position="329"/>
        <end position="491"/>
    </location>
</feature>
<dbReference type="Pfam" id="PF00149">
    <property type="entry name" value="Metallophos"/>
    <property type="match status" value="1"/>
</dbReference>
<dbReference type="PRINTS" id="PR01607">
    <property type="entry name" value="APYRASEFAMLY"/>
</dbReference>
<dbReference type="SUPFAM" id="SSF56300">
    <property type="entry name" value="Metallo-dependent phosphatases"/>
    <property type="match status" value="1"/>
</dbReference>
<dbReference type="Proteomes" id="UP000501868">
    <property type="component" value="Chromosome"/>
</dbReference>
<dbReference type="Gene3D" id="3.60.21.10">
    <property type="match status" value="1"/>
</dbReference>